<proteinExistence type="predicted"/>
<dbReference type="HOGENOM" id="CLU_1741281_0_0_1"/>
<evidence type="ECO:0000313" key="2">
    <source>
        <dbReference type="EMBL" id="KIM79168.1"/>
    </source>
</evidence>
<evidence type="ECO:0000313" key="3">
    <source>
        <dbReference type="Proteomes" id="UP000054166"/>
    </source>
</evidence>
<feature type="region of interest" description="Disordered" evidence="1">
    <location>
        <begin position="108"/>
        <end position="150"/>
    </location>
</feature>
<sequence length="150" mass="16919">MGFCLFHFEPDGIESKSCVCVCVPLVVKIVSLVIRQSPIKEDSEERLISHILQFRVSGSLQNGGMIRSFISVFCFVLSQPGLQGRFKPVRLVCTVGYAISCQRTERHIEQKQPKGNDYASGPSATNFPTHTRRSRRSPSHDNHTRLRTRS</sequence>
<reference evidence="3" key="2">
    <citation type="submission" date="2015-01" db="EMBL/GenBank/DDBJ databases">
        <title>Evolutionary Origins and Diversification of the Mycorrhizal Mutualists.</title>
        <authorList>
            <consortium name="DOE Joint Genome Institute"/>
            <consortium name="Mycorrhizal Genomics Consortium"/>
            <person name="Kohler A."/>
            <person name="Kuo A."/>
            <person name="Nagy L.G."/>
            <person name="Floudas D."/>
            <person name="Copeland A."/>
            <person name="Barry K.W."/>
            <person name="Cichocki N."/>
            <person name="Veneault-Fourrey C."/>
            <person name="LaButti K."/>
            <person name="Lindquist E.A."/>
            <person name="Lipzen A."/>
            <person name="Lundell T."/>
            <person name="Morin E."/>
            <person name="Murat C."/>
            <person name="Riley R."/>
            <person name="Ohm R."/>
            <person name="Sun H."/>
            <person name="Tunlid A."/>
            <person name="Henrissat B."/>
            <person name="Grigoriev I.V."/>
            <person name="Hibbett D.S."/>
            <person name="Martin F."/>
        </authorList>
    </citation>
    <scope>NUCLEOTIDE SEQUENCE [LARGE SCALE GENOMIC DNA]</scope>
    <source>
        <strain evidence="3">F 1598</strain>
    </source>
</reference>
<accession>A0A0C3AYU4</accession>
<dbReference type="EMBL" id="KN833011">
    <property type="protein sequence ID" value="KIM79168.1"/>
    <property type="molecule type" value="Genomic_DNA"/>
</dbReference>
<dbReference type="InParanoid" id="A0A0C3AYU4"/>
<reference evidence="2 3" key="1">
    <citation type="submission" date="2014-04" db="EMBL/GenBank/DDBJ databases">
        <authorList>
            <consortium name="DOE Joint Genome Institute"/>
            <person name="Kuo A."/>
            <person name="Tarkka M."/>
            <person name="Buscot F."/>
            <person name="Kohler A."/>
            <person name="Nagy L.G."/>
            <person name="Floudas D."/>
            <person name="Copeland A."/>
            <person name="Barry K.W."/>
            <person name="Cichocki N."/>
            <person name="Veneault-Fourrey C."/>
            <person name="LaButti K."/>
            <person name="Lindquist E.A."/>
            <person name="Lipzen A."/>
            <person name="Lundell T."/>
            <person name="Morin E."/>
            <person name="Murat C."/>
            <person name="Sun H."/>
            <person name="Tunlid A."/>
            <person name="Henrissat B."/>
            <person name="Grigoriev I.V."/>
            <person name="Hibbett D.S."/>
            <person name="Martin F."/>
            <person name="Nordberg H.P."/>
            <person name="Cantor M.N."/>
            <person name="Hua S.X."/>
        </authorList>
    </citation>
    <scope>NUCLEOTIDE SEQUENCE [LARGE SCALE GENOMIC DNA]</scope>
    <source>
        <strain evidence="2 3">F 1598</strain>
    </source>
</reference>
<organism evidence="2 3">
    <name type="scientific">Piloderma croceum (strain F 1598)</name>
    <dbReference type="NCBI Taxonomy" id="765440"/>
    <lineage>
        <taxon>Eukaryota</taxon>
        <taxon>Fungi</taxon>
        <taxon>Dikarya</taxon>
        <taxon>Basidiomycota</taxon>
        <taxon>Agaricomycotina</taxon>
        <taxon>Agaricomycetes</taxon>
        <taxon>Agaricomycetidae</taxon>
        <taxon>Atheliales</taxon>
        <taxon>Atheliaceae</taxon>
        <taxon>Piloderma</taxon>
    </lineage>
</organism>
<dbReference type="Proteomes" id="UP000054166">
    <property type="component" value="Unassembled WGS sequence"/>
</dbReference>
<dbReference type="AlphaFoldDB" id="A0A0C3AYU4"/>
<gene>
    <name evidence="2" type="ORF">PILCRDRAFT_570793</name>
</gene>
<evidence type="ECO:0000256" key="1">
    <source>
        <dbReference type="SAM" id="MobiDB-lite"/>
    </source>
</evidence>
<name>A0A0C3AYU4_PILCF</name>
<keyword evidence="3" id="KW-1185">Reference proteome</keyword>
<protein>
    <submittedName>
        <fullName evidence="2">Uncharacterized protein</fullName>
    </submittedName>
</protein>